<gene>
    <name evidence="3" type="ORF">ESP51_02430</name>
</gene>
<feature type="domain" description="TadE-like" evidence="2">
    <location>
        <begin position="12"/>
        <end position="54"/>
    </location>
</feature>
<sequence>MRSRERSLKERGAAAVEFALVFPMVIMLLLTVVEFSRLWNIQATLTDAAGIAARYAGIHHEEPSVIADAIEKAKIPGLVDWSTATIDVAADCAGGGEATAFISVSPGSITTWFTTAIGSPVELNATGRMPCR</sequence>
<dbReference type="Proteomes" id="UP000293865">
    <property type="component" value="Unassembled WGS sequence"/>
</dbReference>
<protein>
    <submittedName>
        <fullName evidence="3">Pilus assembly protein</fullName>
    </submittedName>
</protein>
<dbReference type="Pfam" id="PF07811">
    <property type="entry name" value="TadE"/>
    <property type="match status" value="1"/>
</dbReference>
<organism evidence="3 4">
    <name type="scientific">Agromyces albus</name>
    <dbReference type="NCBI Taxonomy" id="205332"/>
    <lineage>
        <taxon>Bacteria</taxon>
        <taxon>Bacillati</taxon>
        <taxon>Actinomycetota</taxon>
        <taxon>Actinomycetes</taxon>
        <taxon>Micrococcales</taxon>
        <taxon>Microbacteriaceae</taxon>
        <taxon>Agromyces</taxon>
    </lineage>
</organism>
<evidence type="ECO:0000313" key="3">
    <source>
        <dbReference type="EMBL" id="RXZ72681.1"/>
    </source>
</evidence>
<keyword evidence="1" id="KW-0812">Transmembrane</keyword>
<comment type="caution">
    <text evidence="3">The sequence shown here is derived from an EMBL/GenBank/DDBJ whole genome shotgun (WGS) entry which is preliminary data.</text>
</comment>
<name>A0A4Q2L8I4_9MICO</name>
<evidence type="ECO:0000259" key="2">
    <source>
        <dbReference type="Pfam" id="PF07811"/>
    </source>
</evidence>
<dbReference type="EMBL" id="SDPN01000003">
    <property type="protein sequence ID" value="RXZ72681.1"/>
    <property type="molecule type" value="Genomic_DNA"/>
</dbReference>
<keyword evidence="1" id="KW-0472">Membrane</keyword>
<dbReference type="OrthoDB" id="5190946at2"/>
<dbReference type="InterPro" id="IPR012495">
    <property type="entry name" value="TadE-like_dom"/>
</dbReference>
<reference evidence="3 4" key="1">
    <citation type="submission" date="2019-01" db="EMBL/GenBank/DDBJ databases">
        <title>Agromyces.</title>
        <authorList>
            <person name="Li J."/>
        </authorList>
    </citation>
    <scope>NUCLEOTIDE SEQUENCE [LARGE SCALE GENOMIC DNA]</scope>
    <source>
        <strain evidence="3 4">DSM 15934</strain>
    </source>
</reference>
<feature type="transmembrane region" description="Helical" evidence="1">
    <location>
        <begin position="12"/>
        <end position="33"/>
    </location>
</feature>
<dbReference type="AlphaFoldDB" id="A0A4Q2L8I4"/>
<accession>A0A4Q2L8I4</accession>
<keyword evidence="1" id="KW-1133">Transmembrane helix</keyword>
<evidence type="ECO:0000256" key="1">
    <source>
        <dbReference type="SAM" id="Phobius"/>
    </source>
</evidence>
<proteinExistence type="predicted"/>
<dbReference type="RefSeq" id="WP_129519304.1">
    <property type="nucleotide sequence ID" value="NZ_SDPN01000003.1"/>
</dbReference>
<keyword evidence="4" id="KW-1185">Reference proteome</keyword>
<evidence type="ECO:0000313" key="4">
    <source>
        <dbReference type="Proteomes" id="UP000293865"/>
    </source>
</evidence>